<dbReference type="InterPro" id="IPR058624">
    <property type="entry name" value="MdtA-like_HH"/>
</dbReference>
<dbReference type="PANTHER" id="PTHR30158:SF3">
    <property type="entry name" value="MULTIDRUG EFFLUX PUMP SUBUNIT ACRA-RELATED"/>
    <property type="match status" value="1"/>
</dbReference>
<reference evidence="8 9" key="1">
    <citation type="submission" date="2017-10" db="EMBL/GenBank/DDBJ databases">
        <title>Draft genome of two endophytic bacteria isolated from 'guarana' Paullinia cupana (Mart.) Ducke.</title>
        <authorList>
            <person name="Siqueira K.A."/>
            <person name="Liotti R.G."/>
            <person name="Mendes T.A."/>
            <person name="Soares M.A."/>
        </authorList>
    </citation>
    <scope>NUCLEOTIDE SEQUENCE [LARGE SCALE GENOMIC DNA]</scope>
    <source>
        <strain evidence="8 9">342</strain>
    </source>
</reference>
<dbReference type="InterPro" id="IPR058625">
    <property type="entry name" value="MdtA-like_BSH"/>
</dbReference>
<evidence type="ECO:0000259" key="5">
    <source>
        <dbReference type="Pfam" id="PF25917"/>
    </source>
</evidence>
<evidence type="ECO:0000313" key="8">
    <source>
        <dbReference type="EMBL" id="PRD14801.1"/>
    </source>
</evidence>
<evidence type="ECO:0000256" key="3">
    <source>
        <dbReference type="SAM" id="SignalP"/>
    </source>
</evidence>
<keyword evidence="9" id="KW-1185">Reference proteome</keyword>
<evidence type="ECO:0000259" key="7">
    <source>
        <dbReference type="Pfam" id="PF25967"/>
    </source>
</evidence>
<comment type="similarity">
    <text evidence="2">Belongs to the membrane fusion protein (MFP) (TC 8.A.1) family.</text>
</comment>
<evidence type="ECO:0000313" key="9">
    <source>
        <dbReference type="Proteomes" id="UP000239181"/>
    </source>
</evidence>
<dbReference type="Proteomes" id="UP000239181">
    <property type="component" value="Unassembled WGS sequence"/>
</dbReference>
<evidence type="ECO:0000256" key="1">
    <source>
        <dbReference type="ARBA" id="ARBA00004519"/>
    </source>
</evidence>
<feature type="domain" description="Multidrug resistance protein MdtA-like C-terminal permuted SH3" evidence="7">
    <location>
        <begin position="292"/>
        <end position="354"/>
    </location>
</feature>
<dbReference type="FunFam" id="2.40.420.20:FF:000001">
    <property type="entry name" value="Efflux RND transporter periplasmic adaptor subunit"/>
    <property type="match status" value="1"/>
</dbReference>
<gene>
    <name evidence="8" type="ORF">CQW29_14950</name>
</gene>
<dbReference type="PANTHER" id="PTHR30158">
    <property type="entry name" value="ACRA/E-RELATED COMPONENT OF DRUG EFFLUX TRANSPORTER"/>
    <property type="match status" value="1"/>
</dbReference>
<dbReference type="InterPro" id="IPR006143">
    <property type="entry name" value="RND_pump_MFP"/>
</dbReference>
<dbReference type="GO" id="GO:0015721">
    <property type="term" value="P:bile acid and bile salt transport"/>
    <property type="evidence" value="ECO:0007669"/>
    <property type="project" value="TreeGrafter"/>
</dbReference>
<dbReference type="Gene3D" id="2.40.420.20">
    <property type="match status" value="1"/>
</dbReference>
<evidence type="ECO:0000256" key="2">
    <source>
        <dbReference type="ARBA" id="ARBA00009477"/>
    </source>
</evidence>
<dbReference type="Gene3D" id="2.40.50.100">
    <property type="match status" value="1"/>
</dbReference>
<accession>A0A2S9IAK0</accession>
<dbReference type="RefSeq" id="WP_105593521.1">
    <property type="nucleotide sequence ID" value="NZ_PDET01000009.1"/>
</dbReference>
<evidence type="ECO:0000259" key="6">
    <source>
        <dbReference type="Pfam" id="PF25944"/>
    </source>
</evidence>
<dbReference type="Pfam" id="PF25944">
    <property type="entry name" value="Beta-barrel_RND"/>
    <property type="match status" value="1"/>
</dbReference>
<dbReference type="SUPFAM" id="SSF111369">
    <property type="entry name" value="HlyD-like secretion proteins"/>
    <property type="match status" value="1"/>
</dbReference>
<dbReference type="OrthoDB" id="9800613at2"/>
<dbReference type="GO" id="GO:0005886">
    <property type="term" value="C:plasma membrane"/>
    <property type="evidence" value="ECO:0007669"/>
    <property type="project" value="UniProtKB-SubCell"/>
</dbReference>
<feature type="domain" description="Multidrug resistance protein MdtA-like alpha-helical hairpin" evidence="4">
    <location>
        <begin position="91"/>
        <end position="166"/>
    </location>
</feature>
<dbReference type="GO" id="GO:0046677">
    <property type="term" value="P:response to antibiotic"/>
    <property type="evidence" value="ECO:0007669"/>
    <property type="project" value="TreeGrafter"/>
</dbReference>
<dbReference type="AlphaFoldDB" id="A0A2S9IAK0"/>
<dbReference type="Pfam" id="PF25876">
    <property type="entry name" value="HH_MFP_RND"/>
    <property type="match status" value="1"/>
</dbReference>
<feature type="domain" description="Multidrug resistance protein MdtA-like beta-barrel" evidence="6">
    <location>
        <begin position="204"/>
        <end position="288"/>
    </location>
</feature>
<name>A0A2S9IAK0_9GAMM</name>
<dbReference type="InterPro" id="IPR058626">
    <property type="entry name" value="MdtA-like_b-barrel"/>
</dbReference>
<feature type="chain" id="PRO_5015497626" evidence="3">
    <location>
        <begin position="16"/>
        <end position="373"/>
    </location>
</feature>
<dbReference type="Gene3D" id="1.10.287.470">
    <property type="entry name" value="Helix hairpin bin"/>
    <property type="match status" value="1"/>
</dbReference>
<feature type="signal peptide" evidence="3">
    <location>
        <begin position="1"/>
        <end position="15"/>
    </location>
</feature>
<keyword evidence="3" id="KW-0732">Signal</keyword>
<dbReference type="NCBIfam" id="TIGR01730">
    <property type="entry name" value="RND_mfp"/>
    <property type="match status" value="1"/>
</dbReference>
<proteinExistence type="inferred from homology"/>
<dbReference type="InterPro" id="IPR058627">
    <property type="entry name" value="MdtA-like_C"/>
</dbReference>
<protein>
    <submittedName>
        <fullName evidence="8">Efflux transporter periplasmic adaptor subunit</fullName>
    </submittedName>
</protein>
<sequence length="373" mass="39323">MQLRIVSLLTLFCLAGCDNVTSSAPAPGLTEVGVVTLKASSFTLTSDLTGRTTATQTAEVRPQVGGLIQKRLFTEGTEVKAGQPLYQLDAASYKATWQQAAAALKSAQALVIGDCQKAKRYAGLVQYQGVSQQDADDAKSTCDQDRASVAEKQAALDSARVNLDWTTVTAPISGRIGISAVTPGALVTAGQDTVLATIRSLDSMYVDLTRSSVELLNLRKRALASDNNTLNVTLTLEDGTTYPEKGRLELTEVAVDEATGSVTLRAVFPNPQHVLLPGMFVHALVDEGVVENAILAPQQGITRDAKGNATALVVNAENKVEQREVVTADATGTNWLITKGLQAGDRLLVEGSDKVAAGDSVKPEEVTRSEGAN</sequence>
<comment type="subcellular location">
    <subcellularLocation>
        <location evidence="1">Cell inner membrane</location>
        <topology evidence="1">Lipid-anchor</topology>
    </subcellularLocation>
</comment>
<dbReference type="Pfam" id="PF25967">
    <property type="entry name" value="RND-MFP_C"/>
    <property type="match status" value="1"/>
</dbReference>
<organism evidence="8 9">
    <name type="scientific">Pantoea coffeiphila</name>
    <dbReference type="NCBI Taxonomy" id="1465635"/>
    <lineage>
        <taxon>Bacteria</taxon>
        <taxon>Pseudomonadati</taxon>
        <taxon>Pseudomonadota</taxon>
        <taxon>Gammaproteobacteria</taxon>
        <taxon>Enterobacterales</taxon>
        <taxon>Erwiniaceae</taxon>
        <taxon>Pantoea</taxon>
    </lineage>
</organism>
<dbReference type="Pfam" id="PF25917">
    <property type="entry name" value="BSH_RND"/>
    <property type="match status" value="1"/>
</dbReference>
<comment type="caution">
    <text evidence="8">The sequence shown here is derived from an EMBL/GenBank/DDBJ whole genome shotgun (WGS) entry which is preliminary data.</text>
</comment>
<dbReference type="Gene3D" id="2.40.30.170">
    <property type="match status" value="1"/>
</dbReference>
<dbReference type="EMBL" id="PDET01000009">
    <property type="protein sequence ID" value="PRD14801.1"/>
    <property type="molecule type" value="Genomic_DNA"/>
</dbReference>
<feature type="domain" description="Multidrug resistance protein MdtA-like barrel-sandwich hybrid" evidence="5">
    <location>
        <begin position="57"/>
        <end position="198"/>
    </location>
</feature>
<evidence type="ECO:0000259" key="4">
    <source>
        <dbReference type="Pfam" id="PF25876"/>
    </source>
</evidence>
<dbReference type="GO" id="GO:0022857">
    <property type="term" value="F:transmembrane transporter activity"/>
    <property type="evidence" value="ECO:0007669"/>
    <property type="project" value="InterPro"/>
</dbReference>